<keyword evidence="2" id="KW-1017">Isopeptide bond</keyword>
<proteinExistence type="inferred from homology"/>
<evidence type="ECO:0000313" key="7">
    <source>
        <dbReference type="EMBL" id="KAJ7351877.1"/>
    </source>
</evidence>
<dbReference type="GO" id="GO:0007129">
    <property type="term" value="P:homologous chromosome pairing at meiosis"/>
    <property type="evidence" value="ECO:0007669"/>
    <property type="project" value="TreeGrafter"/>
</dbReference>
<feature type="region of interest" description="Disordered" evidence="6">
    <location>
        <begin position="307"/>
        <end position="328"/>
    </location>
</feature>
<evidence type="ECO:0000256" key="5">
    <source>
        <dbReference type="ARBA" id="ARBA00093456"/>
    </source>
</evidence>
<evidence type="ECO:0000256" key="4">
    <source>
        <dbReference type="ARBA" id="ARBA00023242"/>
    </source>
</evidence>
<keyword evidence="3" id="KW-0832">Ubl conjugation</keyword>
<reference evidence="7" key="1">
    <citation type="submission" date="2023-01" db="EMBL/GenBank/DDBJ databases">
        <title>Genome assembly of the deep-sea coral Lophelia pertusa.</title>
        <authorList>
            <person name="Herrera S."/>
            <person name="Cordes E."/>
        </authorList>
    </citation>
    <scope>NUCLEOTIDE SEQUENCE</scope>
    <source>
        <strain evidence="7">USNM1676648</strain>
        <tissue evidence="7">Polyp</tissue>
    </source>
</reference>
<evidence type="ECO:0000313" key="8">
    <source>
        <dbReference type="Proteomes" id="UP001163046"/>
    </source>
</evidence>
<dbReference type="InterPro" id="IPR029448">
    <property type="entry name" value="FANCD2"/>
</dbReference>
<protein>
    <submittedName>
        <fullName evidence="7">Fanconi anemia group D2 protein</fullName>
    </submittedName>
</protein>
<name>A0A9W9YIJ9_9CNID</name>
<evidence type="ECO:0000256" key="3">
    <source>
        <dbReference type="ARBA" id="ARBA00022843"/>
    </source>
</evidence>
<evidence type="ECO:0000256" key="2">
    <source>
        <dbReference type="ARBA" id="ARBA00022499"/>
    </source>
</evidence>
<dbReference type="GO" id="GO:1990918">
    <property type="term" value="P:double-strand break repair involved in meiotic recombination"/>
    <property type="evidence" value="ECO:0007669"/>
    <property type="project" value="TreeGrafter"/>
</dbReference>
<dbReference type="EMBL" id="MU827351">
    <property type="protein sequence ID" value="KAJ7351877.1"/>
    <property type="molecule type" value="Genomic_DNA"/>
</dbReference>
<comment type="similarity">
    <text evidence="5">Belongs to the Fanconi anemia protein FANCD2 family.</text>
</comment>
<dbReference type="GO" id="GO:0070182">
    <property type="term" value="F:DNA polymerase binding"/>
    <property type="evidence" value="ECO:0007669"/>
    <property type="project" value="TreeGrafter"/>
</dbReference>
<dbReference type="PANTHER" id="PTHR32086">
    <property type="entry name" value="FANCONI ANEMIA GROUP D2 PROTEIN"/>
    <property type="match status" value="1"/>
</dbReference>
<dbReference type="GO" id="GO:0031573">
    <property type="term" value="P:mitotic intra-S DNA damage checkpoint signaling"/>
    <property type="evidence" value="ECO:0007669"/>
    <property type="project" value="TreeGrafter"/>
</dbReference>
<gene>
    <name evidence="7" type="primary">FANCD2_2</name>
    <name evidence="7" type="ORF">OS493_034783</name>
</gene>
<dbReference type="GO" id="GO:0036297">
    <property type="term" value="P:interstrand cross-link repair"/>
    <property type="evidence" value="ECO:0007669"/>
    <property type="project" value="TreeGrafter"/>
</dbReference>
<keyword evidence="4" id="KW-0539">Nucleus</keyword>
<dbReference type="Proteomes" id="UP001163046">
    <property type="component" value="Unassembled WGS sequence"/>
</dbReference>
<feature type="region of interest" description="Disordered" evidence="6">
    <location>
        <begin position="1"/>
        <end position="29"/>
    </location>
</feature>
<dbReference type="GO" id="GO:0005634">
    <property type="term" value="C:nucleus"/>
    <property type="evidence" value="ECO:0007669"/>
    <property type="project" value="UniProtKB-SubCell"/>
</dbReference>
<evidence type="ECO:0000256" key="6">
    <source>
        <dbReference type="SAM" id="MobiDB-lite"/>
    </source>
</evidence>
<accession>A0A9W9YIJ9</accession>
<dbReference type="PANTHER" id="PTHR32086:SF0">
    <property type="entry name" value="FANCONI ANEMIA GROUP D2 PROTEIN"/>
    <property type="match status" value="1"/>
</dbReference>
<dbReference type="GO" id="GO:0000793">
    <property type="term" value="C:condensed chromosome"/>
    <property type="evidence" value="ECO:0007669"/>
    <property type="project" value="TreeGrafter"/>
</dbReference>
<dbReference type="OrthoDB" id="27031at2759"/>
<dbReference type="Pfam" id="PF14631">
    <property type="entry name" value="FancD2"/>
    <property type="match status" value="1"/>
</dbReference>
<keyword evidence="8" id="KW-1185">Reference proteome</keyword>
<sequence>MARSKRKSSKLSTAEPSAKRSKHAVDNHKTNGVAEVETTLFNTLVQQAGLQVKSGQIQDQLEVDRSIFQKKIKNSLKSHQNYPEAIDDFLEGLQERLDNADRFRLSLLPVSMSEDNEGHGGSQESLIRMLLGVDILQPKIANMLMEKLPEFTEEDNNNGADEFNTPRLVLNQFRWLDCIVQSKELTEKMLEMVGITSLEIQREIITCIPEVLDDSEHTEVARELSELLRQNTGLTVPILDALSNLNLRPDLLAEVRVSVVQMLPSAEIDDLPVVVKFILQSVGDSDAFEVISELRSNLDFASTTLPPAACSTPAEQRRSRGGRVAPHD</sequence>
<organism evidence="7 8">
    <name type="scientific">Desmophyllum pertusum</name>
    <dbReference type="NCBI Taxonomy" id="174260"/>
    <lineage>
        <taxon>Eukaryota</taxon>
        <taxon>Metazoa</taxon>
        <taxon>Cnidaria</taxon>
        <taxon>Anthozoa</taxon>
        <taxon>Hexacorallia</taxon>
        <taxon>Scleractinia</taxon>
        <taxon>Caryophylliina</taxon>
        <taxon>Caryophylliidae</taxon>
        <taxon>Desmophyllum</taxon>
    </lineage>
</organism>
<comment type="subcellular location">
    <subcellularLocation>
        <location evidence="1">Nucleus</location>
    </subcellularLocation>
</comment>
<dbReference type="AlphaFoldDB" id="A0A9W9YIJ9"/>
<comment type="caution">
    <text evidence="7">The sequence shown here is derived from an EMBL/GenBank/DDBJ whole genome shotgun (WGS) entry which is preliminary data.</text>
</comment>
<evidence type="ECO:0000256" key="1">
    <source>
        <dbReference type="ARBA" id="ARBA00004123"/>
    </source>
</evidence>